<dbReference type="EC" id="3.4.23.36" evidence="9"/>
<keyword evidence="13" id="KW-1185">Reference proteome</keyword>
<dbReference type="OrthoDB" id="9810259at2"/>
<evidence type="ECO:0000256" key="11">
    <source>
        <dbReference type="RuleBase" id="RU004181"/>
    </source>
</evidence>
<evidence type="ECO:0000256" key="3">
    <source>
        <dbReference type="ARBA" id="ARBA00022670"/>
    </source>
</evidence>
<dbReference type="UniPathway" id="UPA00665"/>
<evidence type="ECO:0000256" key="8">
    <source>
        <dbReference type="ARBA" id="ARBA00023136"/>
    </source>
</evidence>
<dbReference type="GO" id="GO:0006508">
    <property type="term" value="P:proteolysis"/>
    <property type="evidence" value="ECO:0007669"/>
    <property type="project" value="UniProtKB-KW"/>
</dbReference>
<evidence type="ECO:0000256" key="10">
    <source>
        <dbReference type="RuleBase" id="RU000594"/>
    </source>
</evidence>
<evidence type="ECO:0000256" key="5">
    <source>
        <dbReference type="ARBA" id="ARBA00022750"/>
    </source>
</evidence>
<dbReference type="PRINTS" id="PR00781">
    <property type="entry name" value="LIPOSIGPTASE"/>
</dbReference>
<feature type="transmembrane region" description="Helical" evidence="9">
    <location>
        <begin position="93"/>
        <end position="111"/>
    </location>
</feature>
<dbReference type="NCBIfam" id="TIGR00077">
    <property type="entry name" value="lspA"/>
    <property type="match status" value="1"/>
</dbReference>
<gene>
    <name evidence="9 12" type="primary">lspA</name>
    <name evidence="12" type="ORF">FIM25_10230</name>
</gene>
<sequence>MINQRIVFLLWVASFVVLTDQVTKHLVHTGMVYGSSIPLIPGLFDLTHVHNPGGAFGFLAGQSELIRKIVFIFVSGLATLMILYFYHRTPMNFLWLRTGLALIFGGAVGNMTDRIRFGYVIDFFDVYWKTWHWPAFNVADSAICVGMGIFVFHVLFKKLPEGF</sequence>
<keyword evidence="7 9" id="KW-1133">Transmembrane helix</keyword>
<keyword evidence="6 9" id="KW-0378">Hydrolase</keyword>
<comment type="subcellular location">
    <subcellularLocation>
        <location evidence="9">Cell membrane</location>
        <topology evidence="9">Multi-pass membrane protein</topology>
    </subcellularLocation>
</comment>
<organism evidence="12 13">
    <name type="scientific">Desulfobotulus mexicanus</name>
    <dbReference type="NCBI Taxonomy" id="2586642"/>
    <lineage>
        <taxon>Bacteria</taxon>
        <taxon>Pseudomonadati</taxon>
        <taxon>Thermodesulfobacteriota</taxon>
        <taxon>Desulfobacteria</taxon>
        <taxon>Desulfobacterales</taxon>
        <taxon>Desulfobacteraceae</taxon>
        <taxon>Desulfobotulus</taxon>
    </lineage>
</organism>
<dbReference type="Pfam" id="PF01252">
    <property type="entry name" value="Peptidase_A8"/>
    <property type="match status" value="1"/>
</dbReference>
<reference evidence="12 13" key="1">
    <citation type="submission" date="2019-06" db="EMBL/GenBank/DDBJ databases">
        <title>Desulfobotulus mexicanus sp. nov., a novel sulfate-reducing bacterium isolated from the sediment of an alkaline crater lake in Mexico.</title>
        <authorList>
            <person name="Hirschler-Rea A."/>
        </authorList>
    </citation>
    <scope>NUCLEOTIDE SEQUENCE [LARGE SCALE GENOMIC DNA]</scope>
    <source>
        <strain evidence="12 13">PAR22N</strain>
    </source>
</reference>
<comment type="caution">
    <text evidence="9">Lacks conserved residue(s) required for the propagation of feature annotation.</text>
</comment>
<evidence type="ECO:0000256" key="9">
    <source>
        <dbReference type="HAMAP-Rule" id="MF_00161"/>
    </source>
</evidence>
<dbReference type="InterPro" id="IPR001872">
    <property type="entry name" value="Peptidase_A8"/>
</dbReference>
<keyword evidence="3 9" id="KW-0645">Protease</keyword>
<dbReference type="PANTHER" id="PTHR33695">
    <property type="entry name" value="LIPOPROTEIN SIGNAL PEPTIDASE"/>
    <property type="match status" value="1"/>
</dbReference>
<feature type="transmembrane region" description="Helical" evidence="9">
    <location>
        <begin position="65"/>
        <end position="86"/>
    </location>
</feature>
<evidence type="ECO:0000313" key="12">
    <source>
        <dbReference type="EMBL" id="TYT74329.1"/>
    </source>
</evidence>
<feature type="active site" evidence="9">
    <location>
        <position position="122"/>
    </location>
</feature>
<feature type="active site" evidence="9">
    <location>
        <position position="140"/>
    </location>
</feature>
<dbReference type="GO" id="GO:0004190">
    <property type="term" value="F:aspartic-type endopeptidase activity"/>
    <property type="evidence" value="ECO:0007669"/>
    <property type="project" value="UniProtKB-UniRule"/>
</dbReference>
<proteinExistence type="inferred from homology"/>
<keyword evidence="8 9" id="KW-0472">Membrane</keyword>
<comment type="similarity">
    <text evidence="1 9 11">Belongs to the peptidase A8 family.</text>
</comment>
<dbReference type="HAMAP" id="MF_00161">
    <property type="entry name" value="LspA"/>
    <property type="match status" value="1"/>
</dbReference>
<evidence type="ECO:0000256" key="1">
    <source>
        <dbReference type="ARBA" id="ARBA00006139"/>
    </source>
</evidence>
<evidence type="ECO:0000313" key="13">
    <source>
        <dbReference type="Proteomes" id="UP000321899"/>
    </source>
</evidence>
<name>A0A5S5MF72_9BACT</name>
<keyword evidence="2 9" id="KW-1003">Cell membrane</keyword>
<dbReference type="EMBL" id="VDMB01000012">
    <property type="protein sequence ID" value="TYT74329.1"/>
    <property type="molecule type" value="Genomic_DNA"/>
</dbReference>
<feature type="transmembrane region" description="Helical" evidence="9">
    <location>
        <begin position="131"/>
        <end position="156"/>
    </location>
</feature>
<evidence type="ECO:0000256" key="2">
    <source>
        <dbReference type="ARBA" id="ARBA00022475"/>
    </source>
</evidence>
<dbReference type="RefSeq" id="WP_139448919.1">
    <property type="nucleotide sequence ID" value="NZ_VDMB01000012.1"/>
</dbReference>
<keyword evidence="5 9" id="KW-0064">Aspartyl protease</keyword>
<protein>
    <recommendedName>
        <fullName evidence="9">Lipoprotein signal peptidase</fullName>
        <ecNumber evidence="9">3.4.23.36</ecNumber>
    </recommendedName>
    <alternativeName>
        <fullName evidence="9">Prolipoprotein signal peptidase</fullName>
    </alternativeName>
    <alternativeName>
        <fullName evidence="9">Signal peptidase II</fullName>
        <shortName evidence="9">SPase II</shortName>
    </alternativeName>
</protein>
<comment type="catalytic activity">
    <reaction evidence="9 10">
        <text>Release of signal peptides from bacterial membrane prolipoproteins. Hydrolyzes -Xaa-Yaa-Zaa-|-(S,diacylglyceryl)Cys-, in which Xaa is hydrophobic (preferably Leu), and Yaa (Ala or Ser) and Zaa (Gly or Ala) have small, neutral side chains.</text>
        <dbReference type="EC" id="3.4.23.36"/>
    </reaction>
</comment>
<evidence type="ECO:0000256" key="6">
    <source>
        <dbReference type="ARBA" id="ARBA00022801"/>
    </source>
</evidence>
<dbReference type="Proteomes" id="UP000321899">
    <property type="component" value="Unassembled WGS sequence"/>
</dbReference>
<comment type="function">
    <text evidence="9 10">This protein specifically catalyzes the removal of signal peptides from prolipoproteins.</text>
</comment>
<accession>A0A5S5MF72</accession>
<dbReference type="PROSITE" id="PS00855">
    <property type="entry name" value="SPASE_II"/>
    <property type="match status" value="1"/>
</dbReference>
<evidence type="ECO:0000256" key="7">
    <source>
        <dbReference type="ARBA" id="ARBA00022989"/>
    </source>
</evidence>
<keyword evidence="4 9" id="KW-0812">Transmembrane</keyword>
<comment type="pathway">
    <text evidence="9">Protein modification; lipoprotein biosynthesis (signal peptide cleavage).</text>
</comment>
<dbReference type="PANTHER" id="PTHR33695:SF1">
    <property type="entry name" value="LIPOPROTEIN SIGNAL PEPTIDASE"/>
    <property type="match status" value="1"/>
</dbReference>
<comment type="caution">
    <text evidence="12">The sequence shown here is derived from an EMBL/GenBank/DDBJ whole genome shotgun (WGS) entry which is preliminary data.</text>
</comment>
<evidence type="ECO:0000256" key="4">
    <source>
        <dbReference type="ARBA" id="ARBA00022692"/>
    </source>
</evidence>
<dbReference type="AlphaFoldDB" id="A0A5S5MF72"/>
<dbReference type="GO" id="GO:0005886">
    <property type="term" value="C:plasma membrane"/>
    <property type="evidence" value="ECO:0007669"/>
    <property type="project" value="UniProtKB-SubCell"/>
</dbReference>